<evidence type="ECO:0000256" key="9">
    <source>
        <dbReference type="ARBA" id="ARBA00023065"/>
    </source>
</evidence>
<keyword evidence="10" id="KW-0626">Porin</keyword>
<evidence type="ECO:0000259" key="15">
    <source>
        <dbReference type="Pfam" id="PF02563"/>
    </source>
</evidence>
<keyword evidence="3" id="KW-0813">Transport</keyword>
<dbReference type="InterPro" id="IPR049712">
    <property type="entry name" value="Poly_export"/>
</dbReference>
<comment type="subcellular location">
    <subcellularLocation>
        <location evidence="1">Cell outer membrane</location>
        <topology evidence="1">Multi-pass membrane protein</topology>
    </subcellularLocation>
</comment>
<evidence type="ECO:0000256" key="13">
    <source>
        <dbReference type="ARBA" id="ARBA00023237"/>
    </source>
</evidence>
<gene>
    <name evidence="17" type="ORF">GCM10023173_12120</name>
</gene>
<keyword evidence="4" id="KW-1134">Transmembrane beta strand</keyword>
<evidence type="ECO:0000256" key="11">
    <source>
        <dbReference type="ARBA" id="ARBA00023136"/>
    </source>
</evidence>
<evidence type="ECO:0000256" key="3">
    <source>
        <dbReference type="ARBA" id="ARBA00022448"/>
    </source>
</evidence>
<keyword evidence="6" id="KW-0812">Transmembrane</keyword>
<dbReference type="InterPro" id="IPR054765">
    <property type="entry name" value="SLBB_dom"/>
</dbReference>
<evidence type="ECO:0000256" key="12">
    <source>
        <dbReference type="ARBA" id="ARBA00023139"/>
    </source>
</evidence>
<keyword evidence="9" id="KW-0406">Ion transport</keyword>
<evidence type="ECO:0000259" key="16">
    <source>
        <dbReference type="Pfam" id="PF22461"/>
    </source>
</evidence>
<evidence type="ECO:0000256" key="4">
    <source>
        <dbReference type="ARBA" id="ARBA00022452"/>
    </source>
</evidence>
<feature type="domain" description="Polysaccharide export protein N-terminal" evidence="15">
    <location>
        <begin position="43"/>
        <end position="141"/>
    </location>
</feature>
<sequence>MRSLVLLIGVSLLMCLNSCLYSKKVVYFKDVQYDSIYKATPIPPLKIQKYDRISVQVSARNPELAIPFNNQAGAFTVSESGAVNSSTMERGYLVDQFGNIDFPVLGTLHVEGMTLDGLRDFIKEKLVANNLINSPVVKVELMNLKVVVVGEAGNKIISAPDGKITLLEAITDAGGLSRNAAADKIVVIREEDGVRKIYKNDIQSLTFFDSPVYYLKQNDIVYVEPKAALPRGDEERSWRIVSTVLSVISVATTVWAISTK</sequence>
<feature type="domain" description="SLBB" evidence="16">
    <location>
        <begin position="145"/>
        <end position="223"/>
    </location>
</feature>
<dbReference type="Pfam" id="PF02563">
    <property type="entry name" value="Poly_export"/>
    <property type="match status" value="1"/>
</dbReference>
<keyword evidence="14" id="KW-0449">Lipoprotein</keyword>
<keyword evidence="5" id="KW-0762">Sugar transport</keyword>
<dbReference type="Gene3D" id="3.10.560.10">
    <property type="entry name" value="Outer membrane lipoprotein wza domain like"/>
    <property type="match status" value="1"/>
</dbReference>
<keyword evidence="12" id="KW-0564">Palmitate</keyword>
<evidence type="ECO:0000256" key="8">
    <source>
        <dbReference type="ARBA" id="ARBA00023047"/>
    </source>
</evidence>
<comment type="caution">
    <text evidence="17">The sequence shown here is derived from an EMBL/GenBank/DDBJ whole genome shotgun (WGS) entry which is preliminary data.</text>
</comment>
<name>A0ABP8R0F3_9SPHI</name>
<dbReference type="Pfam" id="PF22461">
    <property type="entry name" value="SLBB_2"/>
    <property type="match status" value="1"/>
</dbReference>
<evidence type="ECO:0000256" key="1">
    <source>
        <dbReference type="ARBA" id="ARBA00004571"/>
    </source>
</evidence>
<reference evidence="18" key="1">
    <citation type="journal article" date="2019" name="Int. J. Syst. Evol. Microbiol.">
        <title>The Global Catalogue of Microorganisms (GCM) 10K type strain sequencing project: providing services to taxonomists for standard genome sequencing and annotation.</title>
        <authorList>
            <consortium name="The Broad Institute Genomics Platform"/>
            <consortium name="The Broad Institute Genome Sequencing Center for Infectious Disease"/>
            <person name="Wu L."/>
            <person name="Ma J."/>
        </authorList>
    </citation>
    <scope>NUCLEOTIDE SEQUENCE [LARGE SCALE GENOMIC DNA]</scope>
    <source>
        <strain evidence="18">JCM 17858</strain>
    </source>
</reference>
<evidence type="ECO:0000256" key="5">
    <source>
        <dbReference type="ARBA" id="ARBA00022597"/>
    </source>
</evidence>
<evidence type="ECO:0000256" key="2">
    <source>
        <dbReference type="ARBA" id="ARBA00009450"/>
    </source>
</evidence>
<dbReference type="PANTHER" id="PTHR33619:SF3">
    <property type="entry name" value="POLYSACCHARIDE EXPORT PROTEIN GFCE-RELATED"/>
    <property type="match status" value="1"/>
</dbReference>
<dbReference type="PANTHER" id="PTHR33619">
    <property type="entry name" value="POLYSACCHARIDE EXPORT PROTEIN GFCE-RELATED"/>
    <property type="match status" value="1"/>
</dbReference>
<comment type="similarity">
    <text evidence="2">Belongs to the BexD/CtrA/VexA family.</text>
</comment>
<protein>
    <submittedName>
        <fullName evidence="17">Polysaccharide biosynthesis/export family protein</fullName>
    </submittedName>
</protein>
<evidence type="ECO:0000313" key="18">
    <source>
        <dbReference type="Proteomes" id="UP001500394"/>
    </source>
</evidence>
<dbReference type="InterPro" id="IPR003715">
    <property type="entry name" value="Poly_export_N"/>
</dbReference>
<keyword evidence="11" id="KW-0472">Membrane</keyword>
<organism evidence="17 18">
    <name type="scientific">Sphingobacterium thermophilum</name>
    <dbReference type="NCBI Taxonomy" id="768534"/>
    <lineage>
        <taxon>Bacteria</taxon>
        <taxon>Pseudomonadati</taxon>
        <taxon>Bacteroidota</taxon>
        <taxon>Sphingobacteriia</taxon>
        <taxon>Sphingobacteriales</taxon>
        <taxon>Sphingobacteriaceae</taxon>
        <taxon>Sphingobacterium</taxon>
    </lineage>
</organism>
<evidence type="ECO:0000256" key="7">
    <source>
        <dbReference type="ARBA" id="ARBA00022729"/>
    </source>
</evidence>
<evidence type="ECO:0000256" key="6">
    <source>
        <dbReference type="ARBA" id="ARBA00022692"/>
    </source>
</evidence>
<proteinExistence type="inferred from homology"/>
<accession>A0ABP8R0F3</accession>
<keyword evidence="18" id="KW-1185">Reference proteome</keyword>
<dbReference type="Gene3D" id="3.30.1950.10">
    <property type="entry name" value="wza like domain"/>
    <property type="match status" value="1"/>
</dbReference>
<evidence type="ECO:0000256" key="14">
    <source>
        <dbReference type="ARBA" id="ARBA00023288"/>
    </source>
</evidence>
<dbReference type="EMBL" id="BAABGR010000015">
    <property type="protein sequence ID" value="GAA4514943.1"/>
    <property type="molecule type" value="Genomic_DNA"/>
</dbReference>
<dbReference type="Proteomes" id="UP001500394">
    <property type="component" value="Unassembled WGS sequence"/>
</dbReference>
<keyword evidence="8" id="KW-0625">Polysaccharide transport</keyword>
<keyword evidence="13" id="KW-0998">Cell outer membrane</keyword>
<evidence type="ECO:0000313" key="17">
    <source>
        <dbReference type="EMBL" id="GAA4514943.1"/>
    </source>
</evidence>
<keyword evidence="7" id="KW-0732">Signal</keyword>
<evidence type="ECO:0000256" key="10">
    <source>
        <dbReference type="ARBA" id="ARBA00023114"/>
    </source>
</evidence>
<dbReference type="RefSeq" id="WP_345066138.1">
    <property type="nucleotide sequence ID" value="NZ_BAABGR010000015.1"/>
</dbReference>